<feature type="transmembrane region" description="Helical" evidence="20">
    <location>
        <begin position="239"/>
        <end position="260"/>
    </location>
</feature>
<keyword evidence="8 20" id="KW-0406">Ion transport</keyword>
<dbReference type="InParanoid" id="A7RL25"/>
<dbReference type="OMA" id="CFLNCCH"/>
<keyword evidence="4 20" id="KW-0812">Transmembrane</keyword>
<comment type="similarity">
    <text evidence="1">Belongs to the ligand-gated ion channel (TC 1.A.9) family. Gamma-aminobutyric acid receptor (TC 1.A.9.5) subfamily.</text>
</comment>
<evidence type="ECO:0000259" key="21">
    <source>
        <dbReference type="Pfam" id="PF02931"/>
    </source>
</evidence>
<evidence type="ECO:0000256" key="12">
    <source>
        <dbReference type="ARBA" id="ARBA00023173"/>
    </source>
</evidence>
<evidence type="ECO:0000256" key="18">
    <source>
        <dbReference type="ARBA" id="ARBA00034104"/>
    </source>
</evidence>
<feature type="transmembrane region" description="Helical" evidence="20">
    <location>
        <begin position="209"/>
        <end position="230"/>
    </location>
</feature>
<keyword evidence="13" id="KW-0325">Glycoprotein</keyword>
<dbReference type="GO" id="GO:0034707">
    <property type="term" value="C:chloride channel complex"/>
    <property type="evidence" value="ECO:0007669"/>
    <property type="project" value="UniProtKB-KW"/>
</dbReference>
<dbReference type="InterPro" id="IPR018000">
    <property type="entry name" value="Neurotransmitter_ion_chnl_CS"/>
</dbReference>
<reference evidence="23 24" key="1">
    <citation type="journal article" date="2007" name="Science">
        <title>Sea anemone genome reveals ancestral eumetazoan gene repertoire and genomic organization.</title>
        <authorList>
            <person name="Putnam N.H."/>
            <person name="Srivastava M."/>
            <person name="Hellsten U."/>
            <person name="Dirks B."/>
            <person name="Chapman J."/>
            <person name="Salamov A."/>
            <person name="Terry A."/>
            <person name="Shapiro H."/>
            <person name="Lindquist E."/>
            <person name="Kapitonov V.V."/>
            <person name="Jurka J."/>
            <person name="Genikhovich G."/>
            <person name="Grigoriev I.V."/>
            <person name="Lucas S.M."/>
            <person name="Steele R.E."/>
            <person name="Finnerty J.R."/>
            <person name="Technau U."/>
            <person name="Martindale M.Q."/>
            <person name="Rokhsar D.S."/>
        </authorList>
    </citation>
    <scope>NUCLEOTIDE SEQUENCE [LARGE SCALE GENOMIC DNA]</scope>
    <source>
        <strain evidence="24">CH2 X CH6</strain>
    </source>
</reference>
<dbReference type="eggNOG" id="KOG3643">
    <property type="taxonomic scope" value="Eukaryota"/>
</dbReference>
<evidence type="ECO:0000256" key="7">
    <source>
        <dbReference type="ARBA" id="ARBA00023018"/>
    </source>
</evidence>
<dbReference type="KEGG" id="nve:5519984"/>
<feature type="transmembrane region" description="Helical" evidence="20">
    <location>
        <begin position="272"/>
        <end position="295"/>
    </location>
</feature>
<keyword evidence="3" id="KW-1003">Cell membrane</keyword>
<dbReference type="InterPro" id="IPR006201">
    <property type="entry name" value="Neur_channel"/>
</dbReference>
<evidence type="ECO:0000256" key="6">
    <source>
        <dbReference type="ARBA" id="ARBA00022989"/>
    </source>
</evidence>
<feature type="domain" description="Neurotransmitter-gated ion-channel ligand-binding" evidence="21">
    <location>
        <begin position="3"/>
        <end position="184"/>
    </location>
</feature>
<dbReference type="GO" id="GO:0005231">
    <property type="term" value="F:excitatory extracellular ligand-gated monoatomic ion channel activity"/>
    <property type="evidence" value="ECO:0000318"/>
    <property type="project" value="GO_Central"/>
</dbReference>
<dbReference type="InterPro" id="IPR006202">
    <property type="entry name" value="Neur_chan_lig-bd"/>
</dbReference>
<gene>
    <name evidence="23" type="ORF">NEMVEDRAFT_v1g85497</name>
</gene>
<keyword evidence="16" id="KW-1071">Ligand-gated ion channel</keyword>
<feature type="domain" description="Neurotransmitter-gated ion-channel transmembrane" evidence="22">
    <location>
        <begin position="213"/>
        <end position="319"/>
    </location>
</feature>
<dbReference type="Gene3D" id="1.20.58.390">
    <property type="entry name" value="Neurotransmitter-gated ion-channel transmembrane domain"/>
    <property type="match status" value="1"/>
</dbReference>
<protein>
    <recommendedName>
        <fullName evidence="19">Gamma-aminobutyric acid receptor subunit beta</fullName>
    </recommendedName>
</protein>
<dbReference type="OrthoDB" id="407674at2759"/>
<dbReference type="GO" id="GO:0004888">
    <property type="term" value="F:transmembrane signaling receptor activity"/>
    <property type="evidence" value="ECO:0007669"/>
    <property type="project" value="InterPro"/>
</dbReference>
<sequence>VTDVLNDLFSGYDRRVRPHYEDGHPVVVTVGFTLLSIDTINVIDMDFSMDMFLRQEWYDQRLDHKTNETVFLSNHVMDKIWLPDSYFVNAKDAKFHTVTTDNKMIMLSPGGRVQYNARVSVRLYCDMELRDFPMDTQYCPVVFESYGYSDRHITFVWELGMNTIPERLKILPQYNLKEVALSTTYNVYVVGNWSGVKATFAFERTYSYFIYHVYAPSAIIVVISWIGFVLPRDKPPARITLGVTSVLTIVTVLNMLSNTVAKVNYVKRIDEYLIGCFLFVFCSLIEYSFVLLLAYRMKKYQRHSGKKDKKLLETKVRMLIV</sequence>
<dbReference type="Pfam" id="PF02931">
    <property type="entry name" value="Neur_chan_LBD"/>
    <property type="match status" value="1"/>
</dbReference>
<evidence type="ECO:0000256" key="5">
    <source>
        <dbReference type="ARBA" id="ARBA00022729"/>
    </source>
</evidence>
<dbReference type="InterPro" id="IPR006029">
    <property type="entry name" value="Neurotrans-gated_channel_TM"/>
</dbReference>
<evidence type="ECO:0000256" key="11">
    <source>
        <dbReference type="ARBA" id="ARBA00023170"/>
    </source>
</evidence>
<comment type="subcellular location">
    <subcellularLocation>
        <location evidence="18">Postsynaptic cell membrane</location>
        <topology evidence="18">Multi-pass membrane protein</topology>
    </subcellularLocation>
</comment>
<name>A7RL25_NEMVE</name>
<dbReference type="Proteomes" id="UP000001593">
    <property type="component" value="Unassembled WGS sequence"/>
</dbReference>
<keyword evidence="9 20" id="KW-0472">Membrane</keyword>
<keyword evidence="10" id="KW-1015">Disulfide bond</keyword>
<keyword evidence="6 20" id="KW-1133">Transmembrane helix</keyword>
<keyword evidence="14" id="KW-0868">Chloride</keyword>
<evidence type="ECO:0000313" key="24">
    <source>
        <dbReference type="Proteomes" id="UP000001593"/>
    </source>
</evidence>
<dbReference type="InterPro" id="IPR038050">
    <property type="entry name" value="Neuro_actylchol_rec"/>
</dbReference>
<evidence type="ECO:0000256" key="10">
    <source>
        <dbReference type="ARBA" id="ARBA00023157"/>
    </source>
</evidence>
<dbReference type="SUPFAM" id="SSF63712">
    <property type="entry name" value="Nicotinic receptor ligand binding domain-like"/>
    <property type="match status" value="1"/>
</dbReference>
<keyword evidence="11" id="KW-0675">Receptor</keyword>
<evidence type="ECO:0000256" key="15">
    <source>
        <dbReference type="ARBA" id="ARBA00023257"/>
    </source>
</evidence>
<evidence type="ECO:0000256" key="17">
    <source>
        <dbReference type="ARBA" id="ARBA00023303"/>
    </source>
</evidence>
<dbReference type="AlphaFoldDB" id="A7RL25"/>
<dbReference type="PhylomeDB" id="A7RL25"/>
<comment type="caution">
    <text evidence="20">Lacks conserved residue(s) required for the propagation of feature annotation.</text>
</comment>
<evidence type="ECO:0000313" key="23">
    <source>
        <dbReference type="EMBL" id="EDO47783.1"/>
    </source>
</evidence>
<evidence type="ECO:0000256" key="4">
    <source>
        <dbReference type="ARBA" id="ARBA00022692"/>
    </source>
</evidence>
<dbReference type="NCBIfam" id="TIGR00860">
    <property type="entry name" value="LIC"/>
    <property type="match status" value="1"/>
</dbReference>
<evidence type="ECO:0000256" key="2">
    <source>
        <dbReference type="ARBA" id="ARBA00022448"/>
    </source>
</evidence>
<evidence type="ECO:0000256" key="8">
    <source>
        <dbReference type="ARBA" id="ARBA00023065"/>
    </source>
</evidence>
<evidence type="ECO:0000256" key="14">
    <source>
        <dbReference type="ARBA" id="ARBA00023214"/>
    </source>
</evidence>
<keyword evidence="17 20" id="KW-0407">Ion channel</keyword>
<dbReference type="InterPro" id="IPR006028">
    <property type="entry name" value="GABAA/Glycine_rcpt"/>
</dbReference>
<evidence type="ECO:0000256" key="9">
    <source>
        <dbReference type="ARBA" id="ARBA00023136"/>
    </source>
</evidence>
<evidence type="ECO:0000256" key="13">
    <source>
        <dbReference type="ARBA" id="ARBA00023180"/>
    </source>
</evidence>
<dbReference type="InterPro" id="IPR036734">
    <property type="entry name" value="Neur_chan_lig-bd_sf"/>
</dbReference>
<dbReference type="Gene3D" id="2.70.170.10">
    <property type="entry name" value="Neurotransmitter-gated ion-channel ligand-binding domain"/>
    <property type="match status" value="1"/>
</dbReference>
<dbReference type="CDD" id="cd19049">
    <property type="entry name" value="LGIC_TM_anion"/>
    <property type="match status" value="1"/>
</dbReference>
<evidence type="ECO:0000256" key="19">
    <source>
        <dbReference type="ARBA" id="ARBA00071250"/>
    </source>
</evidence>
<dbReference type="GO" id="GO:1902476">
    <property type="term" value="P:chloride transmembrane transport"/>
    <property type="evidence" value="ECO:0000318"/>
    <property type="project" value="GO_Central"/>
</dbReference>
<organism evidence="23 24">
    <name type="scientific">Nematostella vectensis</name>
    <name type="common">Starlet sea anemone</name>
    <dbReference type="NCBI Taxonomy" id="45351"/>
    <lineage>
        <taxon>Eukaryota</taxon>
        <taxon>Metazoa</taxon>
        <taxon>Cnidaria</taxon>
        <taxon>Anthozoa</taxon>
        <taxon>Hexacorallia</taxon>
        <taxon>Actiniaria</taxon>
        <taxon>Edwardsiidae</taxon>
        <taxon>Nematostella</taxon>
    </lineage>
</organism>
<evidence type="ECO:0000259" key="22">
    <source>
        <dbReference type="Pfam" id="PF02932"/>
    </source>
</evidence>
<keyword evidence="24" id="KW-1185">Reference proteome</keyword>
<keyword evidence="7" id="KW-0770">Synapse</keyword>
<dbReference type="EMBL" id="DS469517">
    <property type="protein sequence ID" value="EDO47783.1"/>
    <property type="molecule type" value="Genomic_DNA"/>
</dbReference>
<feature type="non-terminal residue" evidence="23">
    <location>
        <position position="1"/>
    </location>
</feature>
<dbReference type="FunCoup" id="A7RL25">
    <property type="interactions" value="114"/>
</dbReference>
<accession>A7RL25</accession>
<dbReference type="FunFam" id="2.70.170.10:FF:000021">
    <property type="entry name" value="Gamma-aminobutyric acid receptor isoform 3b"/>
    <property type="match status" value="1"/>
</dbReference>
<dbReference type="HOGENOM" id="CLU_010920_3_1_1"/>
<evidence type="ECO:0000256" key="1">
    <source>
        <dbReference type="ARBA" id="ARBA00010180"/>
    </source>
</evidence>
<dbReference type="PANTHER" id="PTHR18945">
    <property type="entry name" value="NEUROTRANSMITTER GATED ION CHANNEL"/>
    <property type="match status" value="1"/>
</dbReference>
<dbReference type="STRING" id="45351.A7RL25"/>
<evidence type="ECO:0000256" key="16">
    <source>
        <dbReference type="ARBA" id="ARBA00023286"/>
    </source>
</evidence>
<evidence type="ECO:0000256" key="20">
    <source>
        <dbReference type="RuleBase" id="RU000687"/>
    </source>
</evidence>
<dbReference type="GO" id="GO:0005254">
    <property type="term" value="F:chloride channel activity"/>
    <property type="evidence" value="ECO:0007669"/>
    <property type="project" value="UniProtKB-KW"/>
</dbReference>
<dbReference type="InterPro" id="IPR036719">
    <property type="entry name" value="Neuro-gated_channel_TM_sf"/>
</dbReference>
<dbReference type="PROSITE" id="PS00236">
    <property type="entry name" value="NEUROTR_ION_CHANNEL"/>
    <property type="match status" value="1"/>
</dbReference>
<dbReference type="SUPFAM" id="SSF90112">
    <property type="entry name" value="Neurotransmitter-gated ion-channel transmembrane pore"/>
    <property type="match status" value="1"/>
</dbReference>
<dbReference type="PRINTS" id="PR00253">
    <property type="entry name" value="GABAARECEPTR"/>
</dbReference>
<keyword evidence="2 20" id="KW-0813">Transport</keyword>
<keyword evidence="15" id="KW-0628">Postsynaptic cell membrane</keyword>
<dbReference type="GO" id="GO:0045211">
    <property type="term" value="C:postsynaptic membrane"/>
    <property type="evidence" value="ECO:0007669"/>
    <property type="project" value="UniProtKB-SubCell"/>
</dbReference>
<keyword evidence="12" id="KW-0869">Chloride channel</keyword>
<dbReference type="PRINTS" id="PR00252">
    <property type="entry name" value="NRIONCHANNEL"/>
</dbReference>
<dbReference type="Pfam" id="PF02932">
    <property type="entry name" value="Neur_chan_memb"/>
    <property type="match status" value="1"/>
</dbReference>
<proteinExistence type="inferred from homology"/>
<dbReference type="CDD" id="cd18990">
    <property type="entry name" value="LGIC_ECD_GABAAR"/>
    <property type="match status" value="1"/>
</dbReference>
<evidence type="ECO:0000256" key="3">
    <source>
        <dbReference type="ARBA" id="ARBA00022475"/>
    </source>
</evidence>
<keyword evidence="5" id="KW-0732">Signal</keyword>